<evidence type="ECO:0000256" key="1">
    <source>
        <dbReference type="SAM" id="Phobius"/>
    </source>
</evidence>
<dbReference type="PATRIC" id="fig|1158608.3.peg.1250"/>
<organism evidence="2 4">
    <name type="scientific">Enterococcus haemoperoxidus ATCC BAA-382</name>
    <dbReference type="NCBI Taxonomy" id="1158608"/>
    <lineage>
        <taxon>Bacteria</taxon>
        <taxon>Bacillati</taxon>
        <taxon>Bacillota</taxon>
        <taxon>Bacilli</taxon>
        <taxon>Lactobacillales</taxon>
        <taxon>Enterococcaceae</taxon>
        <taxon>Enterococcus</taxon>
    </lineage>
</organism>
<dbReference type="Proteomes" id="UP000013858">
    <property type="component" value="Unassembled WGS sequence"/>
</dbReference>
<feature type="transmembrane region" description="Helical" evidence="1">
    <location>
        <begin position="109"/>
        <end position="128"/>
    </location>
</feature>
<dbReference type="InterPro" id="IPR025686">
    <property type="entry name" value="Glucos_trans_II"/>
</dbReference>
<evidence type="ECO:0000313" key="3">
    <source>
        <dbReference type="EMBL" id="EOT62137.1"/>
    </source>
</evidence>
<keyword evidence="1" id="KW-1133">Transmembrane helix</keyword>
<proteinExistence type="predicted"/>
<sequence length="492" mass="56279">MQDKLHSLSDWAKKNKTHIFMTVIIYQIAILAIGLVNFPYMDDTVRQTVGNTDFGSTYSRWGSEISSWFLQGSRHLTDMGLFTHILTGLILAASSIIVVYILNNKSVRFLPLVVSTLIGLNPWFLQSISFRFDSPYMAMSILFSVIPFLWWERKQSSFLIISIVSIFMMCNTYQASSGIYILMVLALSLKTLLAGGKMLVALKKVLLAATSYITAMGLYFVETKFNPELANRGSNVVIARLKDIPKTLFVNSQMYLNRIFEQSIKVWIVLFICLILLFIVFSVVNAKIHPFKSFLFIVLYLILGSILSYGVFLIFPEKLALAAPRYAYGFGIFTSITFILLLENKLSPLVINITVRGIVSLFCFYLLSFPFVYASSLFYQKEAFERQSVMLAMTLKNFVTTDTKEVHATMLFKDSPVFNNTMQNYPILQEMVPPNSAIFFPNQVLFKTYTGMGIVIQPFDFASFDKEQSELKSTDYYYDIYEKDKELYIVMK</sequence>
<reference evidence="2 4" key="1">
    <citation type="submission" date="2013-02" db="EMBL/GenBank/DDBJ databases">
        <title>The Genome Sequence of Enterococcus haemoperoxidus BAA-382.</title>
        <authorList>
            <consortium name="The Broad Institute Genome Sequencing Platform"/>
            <consortium name="The Broad Institute Genome Sequencing Center for Infectious Disease"/>
            <person name="Earl A.M."/>
            <person name="Gilmore M.S."/>
            <person name="Lebreton F."/>
            <person name="Walker B."/>
            <person name="Young S.K."/>
            <person name="Zeng Q."/>
            <person name="Gargeya S."/>
            <person name="Fitzgerald M."/>
            <person name="Haas B."/>
            <person name="Abouelleil A."/>
            <person name="Alvarado L."/>
            <person name="Arachchi H.M."/>
            <person name="Berlin A.M."/>
            <person name="Chapman S.B."/>
            <person name="Dewar J."/>
            <person name="Goldberg J."/>
            <person name="Griggs A."/>
            <person name="Gujja S."/>
            <person name="Hansen M."/>
            <person name="Howarth C."/>
            <person name="Imamovic A."/>
            <person name="Larimer J."/>
            <person name="McCowan C."/>
            <person name="Murphy C."/>
            <person name="Neiman D."/>
            <person name="Pearson M."/>
            <person name="Priest M."/>
            <person name="Roberts A."/>
            <person name="Saif S."/>
            <person name="Shea T."/>
            <person name="Sisk P."/>
            <person name="Sykes S."/>
            <person name="Wortman J."/>
            <person name="Nusbaum C."/>
            <person name="Birren B."/>
        </authorList>
    </citation>
    <scope>NUCLEOTIDE SEQUENCE [LARGE SCALE GENOMIC DNA]</scope>
    <source>
        <strain evidence="2 4">ATCC BAA-382</strain>
    </source>
</reference>
<reference evidence="3 5" key="2">
    <citation type="submission" date="2013-03" db="EMBL/GenBank/DDBJ databases">
        <title>The Genome Sequence of Enterococcus haemoperoxidus BAA-382 (PacBio/Illumina hybrid assembly).</title>
        <authorList>
            <consortium name="The Broad Institute Genomics Platform"/>
            <consortium name="The Broad Institute Genome Sequencing Center for Infectious Disease"/>
            <person name="Earl A."/>
            <person name="Russ C."/>
            <person name="Gilmore M."/>
            <person name="Surin D."/>
            <person name="Walker B."/>
            <person name="Young S."/>
            <person name="Zeng Q."/>
            <person name="Gargeya S."/>
            <person name="Fitzgerald M."/>
            <person name="Haas B."/>
            <person name="Abouelleil A."/>
            <person name="Allen A.W."/>
            <person name="Alvarado L."/>
            <person name="Arachchi H.M."/>
            <person name="Berlin A.M."/>
            <person name="Chapman S.B."/>
            <person name="Gainer-Dewar J."/>
            <person name="Goldberg J."/>
            <person name="Griggs A."/>
            <person name="Gujja S."/>
            <person name="Hansen M."/>
            <person name="Howarth C."/>
            <person name="Imamovic A."/>
            <person name="Ireland A."/>
            <person name="Larimer J."/>
            <person name="McCowan C."/>
            <person name="Murphy C."/>
            <person name="Pearson M."/>
            <person name="Poon T.W."/>
            <person name="Priest M."/>
            <person name="Roberts A."/>
            <person name="Saif S."/>
            <person name="Shea T."/>
            <person name="Sisk P."/>
            <person name="Sykes S."/>
            <person name="Wortman J."/>
            <person name="Nusbaum C."/>
            <person name="Birren B."/>
        </authorList>
    </citation>
    <scope>NUCLEOTIDE SEQUENCE [LARGE SCALE GENOMIC DNA]</scope>
    <source>
        <strain evidence="3 5">ATCC BAA-382</strain>
    </source>
</reference>
<protein>
    <submittedName>
        <fullName evidence="2">Uncharacterized protein</fullName>
    </submittedName>
</protein>
<keyword evidence="5" id="KW-1185">Reference proteome</keyword>
<dbReference type="RefSeq" id="WP_010761484.1">
    <property type="nucleotide sequence ID" value="NZ_KB946315.1"/>
</dbReference>
<comment type="caution">
    <text evidence="2">The sequence shown here is derived from an EMBL/GenBank/DDBJ whole genome shotgun (WGS) entry which is preliminary data.</text>
</comment>
<evidence type="ECO:0000313" key="2">
    <source>
        <dbReference type="EMBL" id="EOH98680.1"/>
    </source>
</evidence>
<name>R2STV6_9ENTE</name>
<dbReference type="Proteomes" id="UP000014197">
    <property type="component" value="Unassembled WGS sequence"/>
</dbReference>
<dbReference type="AlphaFoldDB" id="R2STV6"/>
<dbReference type="EMBL" id="AJAR01000012">
    <property type="protein sequence ID" value="EOH98680.1"/>
    <property type="molecule type" value="Genomic_DNA"/>
</dbReference>
<accession>R2STV6</accession>
<keyword evidence="1" id="KW-0812">Transmembrane</keyword>
<feature type="transmembrane region" description="Helical" evidence="1">
    <location>
        <begin position="134"/>
        <end position="151"/>
    </location>
</feature>
<gene>
    <name evidence="3" type="ORF">I583_01137</name>
    <name evidence="2" type="ORF">UAW_01276</name>
</gene>
<feature type="transmembrane region" description="Helical" evidence="1">
    <location>
        <begin position="349"/>
        <end position="373"/>
    </location>
</feature>
<feature type="transmembrane region" description="Helical" evidence="1">
    <location>
        <begin position="20"/>
        <end position="40"/>
    </location>
</feature>
<evidence type="ECO:0000313" key="5">
    <source>
        <dbReference type="Proteomes" id="UP000014197"/>
    </source>
</evidence>
<feature type="transmembrane region" description="Helical" evidence="1">
    <location>
        <begin position="264"/>
        <end position="286"/>
    </location>
</feature>
<keyword evidence="1" id="KW-0472">Membrane</keyword>
<feature type="transmembrane region" description="Helical" evidence="1">
    <location>
        <begin position="158"/>
        <end position="174"/>
    </location>
</feature>
<dbReference type="Pfam" id="PF14264">
    <property type="entry name" value="Glucos_trans_II"/>
    <property type="match status" value="1"/>
</dbReference>
<dbReference type="EMBL" id="ASVY01000002">
    <property type="protein sequence ID" value="EOT62137.1"/>
    <property type="molecule type" value="Genomic_DNA"/>
</dbReference>
<dbReference type="eggNOG" id="ENOG5033HGX">
    <property type="taxonomic scope" value="Bacteria"/>
</dbReference>
<feature type="transmembrane region" description="Helical" evidence="1">
    <location>
        <begin position="293"/>
        <end position="314"/>
    </location>
</feature>
<feature type="transmembrane region" description="Helical" evidence="1">
    <location>
        <begin position="326"/>
        <end position="342"/>
    </location>
</feature>
<evidence type="ECO:0000313" key="4">
    <source>
        <dbReference type="Proteomes" id="UP000013858"/>
    </source>
</evidence>
<feature type="transmembrane region" description="Helical" evidence="1">
    <location>
        <begin position="205"/>
        <end position="221"/>
    </location>
</feature>
<feature type="transmembrane region" description="Helical" evidence="1">
    <location>
        <begin position="81"/>
        <end position="102"/>
    </location>
</feature>